<dbReference type="CDD" id="cd02440">
    <property type="entry name" value="AdoMet_MTases"/>
    <property type="match status" value="1"/>
</dbReference>
<name>A0AAV9W651_9PEZI</name>
<dbReference type="GO" id="GO:0032259">
    <property type="term" value="P:methylation"/>
    <property type="evidence" value="ECO:0007669"/>
    <property type="project" value="UniProtKB-KW"/>
</dbReference>
<dbReference type="PANTHER" id="PTHR43712">
    <property type="entry name" value="PUTATIVE (AFU_ORTHOLOGUE AFUA_4G14580)-RELATED"/>
    <property type="match status" value="1"/>
</dbReference>
<dbReference type="SUPFAM" id="SSF46785">
    <property type="entry name" value="Winged helix' DNA-binding domain"/>
    <property type="match status" value="1"/>
</dbReference>
<evidence type="ECO:0000256" key="3">
    <source>
        <dbReference type="ARBA" id="ARBA00022691"/>
    </source>
</evidence>
<protein>
    <recommendedName>
        <fullName evidence="4">O-methyltransferase C-terminal domain-containing protein</fullName>
    </recommendedName>
</protein>
<dbReference type="PROSITE" id="PS51683">
    <property type="entry name" value="SAM_OMT_II"/>
    <property type="match status" value="1"/>
</dbReference>
<dbReference type="GO" id="GO:0008171">
    <property type="term" value="F:O-methyltransferase activity"/>
    <property type="evidence" value="ECO:0007669"/>
    <property type="project" value="InterPro"/>
</dbReference>
<keyword evidence="1" id="KW-0489">Methyltransferase</keyword>
<dbReference type="PANTHER" id="PTHR43712:SF16">
    <property type="entry name" value="O-METHYLTRANSFERASE ELCB"/>
    <property type="match status" value="1"/>
</dbReference>
<keyword evidence="3" id="KW-0949">S-adenosyl-L-methionine</keyword>
<dbReference type="InterPro" id="IPR029063">
    <property type="entry name" value="SAM-dependent_MTases_sf"/>
</dbReference>
<evidence type="ECO:0000313" key="6">
    <source>
        <dbReference type="Proteomes" id="UP001370758"/>
    </source>
</evidence>
<evidence type="ECO:0000256" key="2">
    <source>
        <dbReference type="ARBA" id="ARBA00022679"/>
    </source>
</evidence>
<keyword evidence="2" id="KW-0808">Transferase</keyword>
<keyword evidence="6" id="KW-1185">Reference proteome</keyword>
<gene>
    <name evidence="5" type="ORF">TWF481_008093</name>
</gene>
<comment type="caution">
    <text evidence="5">The sequence shown here is derived from an EMBL/GenBank/DDBJ whole genome shotgun (WGS) entry which is preliminary data.</text>
</comment>
<dbReference type="Gene3D" id="3.40.50.150">
    <property type="entry name" value="Vaccinia Virus protein VP39"/>
    <property type="match status" value="1"/>
</dbReference>
<organism evidence="5 6">
    <name type="scientific">Arthrobotrys musiformis</name>
    <dbReference type="NCBI Taxonomy" id="47236"/>
    <lineage>
        <taxon>Eukaryota</taxon>
        <taxon>Fungi</taxon>
        <taxon>Dikarya</taxon>
        <taxon>Ascomycota</taxon>
        <taxon>Pezizomycotina</taxon>
        <taxon>Orbiliomycetes</taxon>
        <taxon>Orbiliales</taxon>
        <taxon>Orbiliaceae</taxon>
        <taxon>Arthrobotrys</taxon>
    </lineage>
</organism>
<evidence type="ECO:0000259" key="4">
    <source>
        <dbReference type="Pfam" id="PF00891"/>
    </source>
</evidence>
<accession>A0AAV9W651</accession>
<dbReference type="Pfam" id="PF00891">
    <property type="entry name" value="Methyltransf_2"/>
    <property type="match status" value="1"/>
</dbReference>
<dbReference type="Proteomes" id="UP001370758">
    <property type="component" value="Unassembled WGS sequence"/>
</dbReference>
<dbReference type="InterPro" id="IPR036388">
    <property type="entry name" value="WH-like_DNA-bd_sf"/>
</dbReference>
<dbReference type="EMBL" id="JAVHJL010000005">
    <property type="protein sequence ID" value="KAK6503058.1"/>
    <property type="molecule type" value="Genomic_DNA"/>
</dbReference>
<feature type="domain" description="O-methyltransferase C-terminal" evidence="4">
    <location>
        <begin position="217"/>
        <end position="417"/>
    </location>
</feature>
<dbReference type="Gene3D" id="1.10.10.10">
    <property type="entry name" value="Winged helix-like DNA-binding domain superfamily/Winged helix DNA-binding domain"/>
    <property type="match status" value="1"/>
</dbReference>
<dbReference type="InterPro" id="IPR016461">
    <property type="entry name" value="COMT-like"/>
</dbReference>
<dbReference type="InterPro" id="IPR001077">
    <property type="entry name" value="COMT_C"/>
</dbReference>
<reference evidence="5 6" key="1">
    <citation type="submission" date="2023-08" db="EMBL/GenBank/DDBJ databases">
        <authorList>
            <person name="Palmer J.M."/>
        </authorList>
    </citation>
    <scope>NUCLEOTIDE SEQUENCE [LARGE SCALE GENOMIC DNA]</scope>
    <source>
        <strain evidence="5 6">TWF481</strain>
    </source>
</reference>
<evidence type="ECO:0000256" key="1">
    <source>
        <dbReference type="ARBA" id="ARBA00022603"/>
    </source>
</evidence>
<sequence length="444" mass="49512">MAPTNGYWPTGGAPILRPKISELVQEIAENSKILEDYIISQGLPYPSFAADGPSACPLPPPKTPELIKLHAARTHVLTASKLLHDLTAGPAELIQWSVLGFNDTSSLQVIYRFKIAQAVPETGDISFNDLSKKVKIPAIKLGQILRFAMTNHIFCEPRNGYVAHTAASLLLRDENAPPSAWVGCSVDEFFGTAKHLSDSLEKDPGGIHDSSWAMEFEGQGYFEYLSKDAKRSNRFGLSMSQWSSGYGLNAENLLRAYDWTKIRKGATIVDVGGATGFVCIEIAKSHPHLNFQIQDLSVPSLETGKKNIAKDSPELASRFQFVEHNFFNEQPTKGADVYFLRFILHDWPDNDVMKILKNLVPALKNGSKIIICDYILPPANVVNPWEERRIRSTDILMLGLFHSYERQEADWKRLFAEVDPRLRFDGFSSPEGSLTGVIETTYVE</sequence>
<dbReference type="InterPro" id="IPR036390">
    <property type="entry name" value="WH_DNA-bd_sf"/>
</dbReference>
<dbReference type="SUPFAM" id="SSF53335">
    <property type="entry name" value="S-adenosyl-L-methionine-dependent methyltransferases"/>
    <property type="match status" value="1"/>
</dbReference>
<proteinExistence type="predicted"/>
<dbReference type="AlphaFoldDB" id="A0AAV9W651"/>
<evidence type="ECO:0000313" key="5">
    <source>
        <dbReference type="EMBL" id="KAK6503058.1"/>
    </source>
</evidence>